<evidence type="ECO:0008006" key="4">
    <source>
        <dbReference type="Google" id="ProtNLM"/>
    </source>
</evidence>
<protein>
    <recommendedName>
        <fullName evidence="4">Metal-dependent hydrolase</fullName>
    </recommendedName>
</protein>
<feature type="region of interest" description="Disordered" evidence="1">
    <location>
        <begin position="1"/>
        <end position="29"/>
    </location>
</feature>
<gene>
    <name evidence="2" type="ORF">GCM10011617_19230</name>
</gene>
<name>A0A918RGB7_9SPHN</name>
<comment type="caution">
    <text evidence="2">The sequence shown here is derived from an EMBL/GenBank/DDBJ whole genome shotgun (WGS) entry which is preliminary data.</text>
</comment>
<evidence type="ECO:0000313" key="2">
    <source>
        <dbReference type="EMBL" id="GGZ98980.1"/>
    </source>
</evidence>
<dbReference type="Pfam" id="PF10118">
    <property type="entry name" value="Metal_hydrol"/>
    <property type="match status" value="1"/>
</dbReference>
<evidence type="ECO:0000256" key="1">
    <source>
        <dbReference type="SAM" id="MobiDB-lite"/>
    </source>
</evidence>
<dbReference type="EMBL" id="BMZD01000004">
    <property type="protein sequence ID" value="GGZ98980.1"/>
    <property type="molecule type" value="Genomic_DNA"/>
</dbReference>
<dbReference type="Proteomes" id="UP000634139">
    <property type="component" value="Unassembled WGS sequence"/>
</dbReference>
<dbReference type="PIRSF" id="PIRSF007580">
    <property type="entry name" value="UCP07580"/>
    <property type="match status" value="1"/>
</dbReference>
<reference evidence="2" key="1">
    <citation type="journal article" date="2014" name="Int. J. Syst. Evol. Microbiol.">
        <title>Complete genome sequence of Corynebacterium casei LMG S-19264T (=DSM 44701T), isolated from a smear-ripened cheese.</title>
        <authorList>
            <consortium name="US DOE Joint Genome Institute (JGI-PGF)"/>
            <person name="Walter F."/>
            <person name="Albersmeier A."/>
            <person name="Kalinowski J."/>
            <person name="Ruckert C."/>
        </authorList>
    </citation>
    <scope>NUCLEOTIDE SEQUENCE</scope>
    <source>
        <strain evidence="2">KCTC 32422</strain>
    </source>
</reference>
<dbReference type="PANTHER" id="PTHR39456">
    <property type="entry name" value="METAL-DEPENDENT HYDROLASE"/>
    <property type="match status" value="1"/>
</dbReference>
<proteinExistence type="predicted"/>
<dbReference type="RefSeq" id="WP_189540896.1">
    <property type="nucleotide sequence ID" value="NZ_BMZD01000004.1"/>
</dbReference>
<reference evidence="2" key="2">
    <citation type="submission" date="2020-09" db="EMBL/GenBank/DDBJ databases">
        <authorList>
            <person name="Sun Q."/>
            <person name="Kim S."/>
        </authorList>
    </citation>
    <scope>NUCLEOTIDE SEQUENCE</scope>
    <source>
        <strain evidence="2">KCTC 32422</strain>
    </source>
</reference>
<dbReference type="AlphaFoldDB" id="A0A918RGB7"/>
<keyword evidence="3" id="KW-1185">Reference proteome</keyword>
<organism evidence="2 3">
    <name type="scientific">Novosphingobium arvoryzae</name>
    <dbReference type="NCBI Taxonomy" id="1256514"/>
    <lineage>
        <taxon>Bacteria</taxon>
        <taxon>Pseudomonadati</taxon>
        <taxon>Pseudomonadota</taxon>
        <taxon>Alphaproteobacteria</taxon>
        <taxon>Sphingomonadales</taxon>
        <taxon>Sphingomonadaceae</taxon>
        <taxon>Novosphingobium</taxon>
    </lineage>
</organism>
<sequence>MNAPTKFPLEPNSALEPTAPSGKAPVADLVTPTPDDLVITIRDQRFGRTRQPSRWWLNNDPIATAWHNALSATFPRGEAMFIEAVKAHRDGVPPKLEEEIRAFVKQEINHTREHVVFNKAAVDAGYDLSKIDARLEELMAMIKQRPAIVNLTATMALEHYTAMMAHEFLANPQHFAGGEPETVAMWRWHAIEEIEHKGVAFDTFRHATRDWSRWRRWKLKSLMMLVITVNFIRNRWNDTLELLAQDGLTGPKVKLKLAWYLLGTPGVLRRIIPAWFAYFMPGFHPWNHDDRALIGKADSEFQDARLQSA</sequence>
<dbReference type="PANTHER" id="PTHR39456:SF1">
    <property type="entry name" value="METAL-DEPENDENT HYDROLASE"/>
    <property type="match status" value="1"/>
</dbReference>
<evidence type="ECO:0000313" key="3">
    <source>
        <dbReference type="Proteomes" id="UP000634139"/>
    </source>
</evidence>
<accession>A0A918RGB7</accession>
<dbReference type="InterPro" id="IPR016516">
    <property type="entry name" value="UCP07580"/>
</dbReference>